<feature type="region of interest" description="Disordered" evidence="3">
    <location>
        <begin position="374"/>
        <end position="435"/>
    </location>
</feature>
<dbReference type="PANTHER" id="PTHR18870:SF9">
    <property type="entry name" value="PROTEIN TAG-278-RELATED"/>
    <property type="match status" value="1"/>
</dbReference>
<feature type="transmembrane region" description="Helical" evidence="4">
    <location>
        <begin position="2056"/>
        <end position="2076"/>
    </location>
</feature>
<feature type="region of interest" description="Disordered" evidence="3">
    <location>
        <begin position="487"/>
        <end position="508"/>
    </location>
</feature>
<feature type="compositionally biased region" description="Basic and acidic residues" evidence="3">
    <location>
        <begin position="78"/>
        <end position="100"/>
    </location>
</feature>
<feature type="compositionally biased region" description="Basic and acidic residues" evidence="3">
    <location>
        <begin position="766"/>
        <end position="798"/>
    </location>
</feature>
<feature type="compositionally biased region" description="Low complexity" evidence="3">
    <location>
        <begin position="1873"/>
        <end position="1882"/>
    </location>
</feature>
<evidence type="ECO:0000313" key="6">
    <source>
        <dbReference type="Proteomes" id="UP001276659"/>
    </source>
</evidence>
<evidence type="ECO:0000256" key="3">
    <source>
        <dbReference type="SAM" id="MobiDB-lite"/>
    </source>
</evidence>
<feature type="transmembrane region" description="Helical" evidence="4">
    <location>
        <begin position="1757"/>
        <end position="1775"/>
    </location>
</feature>
<keyword evidence="4" id="KW-1133">Transmembrane helix</keyword>
<feature type="region of interest" description="Disordered" evidence="3">
    <location>
        <begin position="622"/>
        <end position="650"/>
    </location>
</feature>
<feature type="transmembrane region" description="Helical" evidence="4">
    <location>
        <begin position="1692"/>
        <end position="1710"/>
    </location>
</feature>
<feature type="compositionally biased region" description="Basic and acidic residues" evidence="3">
    <location>
        <begin position="1829"/>
        <end position="1840"/>
    </location>
</feature>
<keyword evidence="4" id="KW-0472">Membrane</keyword>
<feature type="region of interest" description="Disordered" evidence="3">
    <location>
        <begin position="451"/>
        <end position="475"/>
    </location>
</feature>
<feature type="compositionally biased region" description="Low complexity" evidence="3">
    <location>
        <begin position="140"/>
        <end position="160"/>
    </location>
</feature>
<feature type="compositionally biased region" description="Basic and acidic residues" evidence="3">
    <location>
        <begin position="238"/>
        <end position="248"/>
    </location>
</feature>
<feature type="compositionally biased region" description="Polar residues" evidence="3">
    <location>
        <begin position="115"/>
        <end position="131"/>
    </location>
</feature>
<keyword evidence="4" id="KW-0812">Transmembrane</keyword>
<feature type="region of interest" description="Disordered" evidence="3">
    <location>
        <begin position="1"/>
        <end position="284"/>
    </location>
</feature>
<feature type="region of interest" description="Disordered" evidence="3">
    <location>
        <begin position="1030"/>
        <end position="1051"/>
    </location>
</feature>
<feature type="region of interest" description="Disordered" evidence="3">
    <location>
        <begin position="766"/>
        <end position="800"/>
    </location>
</feature>
<name>A0AAD9ZF92_9LECA</name>
<keyword evidence="6" id="KW-1185">Reference proteome</keyword>
<comment type="caution">
    <text evidence="5">The sequence shown here is derived from an EMBL/GenBank/DDBJ whole genome shotgun (WGS) entry which is preliminary data.</text>
</comment>
<evidence type="ECO:0000256" key="1">
    <source>
        <dbReference type="ARBA" id="ARBA00023054"/>
    </source>
</evidence>
<feature type="compositionally biased region" description="Basic and acidic residues" evidence="3">
    <location>
        <begin position="269"/>
        <end position="284"/>
    </location>
</feature>
<feature type="region of interest" description="Disordered" evidence="3">
    <location>
        <begin position="1829"/>
        <end position="1851"/>
    </location>
</feature>
<feature type="region of interest" description="Disordered" evidence="3">
    <location>
        <begin position="857"/>
        <end position="876"/>
    </location>
</feature>
<feature type="region of interest" description="Disordered" evidence="3">
    <location>
        <begin position="1863"/>
        <end position="1888"/>
    </location>
</feature>
<evidence type="ECO:0000256" key="4">
    <source>
        <dbReference type="SAM" id="Phobius"/>
    </source>
</evidence>
<feature type="region of interest" description="Disordered" evidence="3">
    <location>
        <begin position="899"/>
        <end position="922"/>
    </location>
</feature>
<feature type="transmembrane region" description="Helical" evidence="4">
    <location>
        <begin position="1643"/>
        <end position="1660"/>
    </location>
</feature>
<feature type="compositionally biased region" description="Basic and acidic residues" evidence="3">
    <location>
        <begin position="412"/>
        <end position="435"/>
    </location>
</feature>
<proteinExistence type="predicted"/>
<evidence type="ECO:0000256" key="2">
    <source>
        <dbReference type="SAM" id="Coils"/>
    </source>
</evidence>
<dbReference type="Proteomes" id="UP001276659">
    <property type="component" value="Unassembled WGS sequence"/>
</dbReference>
<sequence length="2125" mass="241878">MWSHTIASSKTKAPPPAKPVARTPTSPTKPLPDPPPKDESPIQSFDADGFSKTSRVHTSKKPVTVAKAPILGRTTSTRAERQLADTKDAARSGLEKRDSHVAPPAPSRARADTPMRSTRTGTPTIPASKTSRVGAGTPVRGTRTASPTSPTSRTRRVGTSAQARPGLRDPKSTVDTKGRNSAAIAQPNKRALVSKYAKQDLPIQKGDAKEEDEQVREPFVAETDTISEPDYVDVRPPSPEEDRNKEDSTTNGDAAELTRQETNDSEQTPAKEEAEPEAHEELNREIALRNETIRKLRREIGFLQTAHERKVEKIEAASSEQMKALRLELDSVRETLVDLDDEHRSTVESHKEILRSKNEEIEKISSDALELQGKLRAADKAKDDRGDKDDELNRSKEEELQRLSQVNEELEEKLKAENEAKEEYENEKNELIRSKDEAIQNLLQSTQELEGKMKAAEDTKEQEAGDIHDRIRSKDAEIDRLSHAARDLQEKLDDMEVASEKDRKLAQSKEEEIQKLFQTNRDLEEKLKTTDSVSEKDHDLVKSKEDEIKRLSKTNQDLEGKLKAMESTSEKDQELFREKVDEIQSLSQIAKDLQEQLKAADSGHWELDELVRAKDEEIQRLSQGTRDLEEKVKSTDSVREKHKQFAKSKDEEISNVSKTVQDLQEKLNAFDKVKKQAVDHSVRSLRDEFRDLQVKHKRKVEDVEAAATARVEAVQRDYVELLKSRDQEIKDMSELAQDVEEKVETAREGQKQETRKAIIKHEEQLRNEASKHEEQLREATEKHAQALREATEQHEQELKSVQADCQELQDRATELKHKLRDTTNRHEQELESLRAEHQDADEKHKQEIRDVTAKHEEELKSVSEEHNNKFQDTITRHEREMKDAATKLEREIGILSTKHREALAAPSSRHEQALKEATAKHEQELEELVAKHKQELSNLNETHDKGLGDAVTGHEQELKTVAEKHQHELHEANAKHKELRAAAQTHQRELQDALAKHEDEVKEAAAKYDYLREEADKHRQELAAIAQKHEREVQEMTSAHEQKLEESKSEYEKLKVEAENRHRELHDRISIHEKSSTEETRKYKTLSDTATKYEQEIEYLRGECKDAVAQIESLQTPLKEKDLERSHAEAKAALKSHQELQDLAAKHEEEAKRLRAEFENASEEIITLKSSLKEKDLELTNSKEITAQKHQQDLQELSTSKEQEATRFRADLETATGEVASLEHRLKDLERQRGKAGNEKEMDVFGIALYLLNHKFDNFTPRSQASIDLLSQEIPPAMDEDEAVKSISSTFTSRLHEGGIDLNEPIKTDSFLAFLSCLVKMRYIEHDRSVGEVDALNRALKEMDVQKAQTTEELKALSESREATELERQEATEELTSLKDKLELAETQSQQKEGQIATLQNNLKELQFYIDNSSANMDHERNEAAMEIALLKDKLELAKMQRQDDNEDADRERKEVFVELNLLKHKLELAELQSREASEELDRERNETGVDVALLKDKLELAELHSREDKDAIAALQREVERLQIQLAVAPNHGPYTAHQLREELSMLGRHHDANLADVTALRATLRAESEEREEEWRRRAAARQRLVGGLKEIGAEIAVHLCNGIAFERGLNVTNPSFYNNTQTINCGFTGNSDVLGVGIRIGYYTQALSVWFANYFILSEAKALRSINLLFLVALFIGLVWLSHRPEGTHAIEVFLLLRLLFATWYVGVLDRSKFSKKHWRKSYMWVVIRECSLLGLLSYAVWVAWIGFDHLEKTPCGTFVFFIVKVSLYGWYRSAFKVLSVSALCFGAVKQVDTAIQIYQRQQSNAVRSPDYFSRLQQSLLDCNAKDHGSTDSDHSNASRSSTSQPPISGLNVLEVAAQTPLPQSPPQPTTSSPNPSQTVDSQYNFSLANDPSNSKFPSLEDLIAADHYLQDIIDVNVSNHSSWCYEIRWLSLKVFLPSMHSPRSIYKRISSLLTCRPFRLPILIPLFRHIKSMCRYPLYSNFIMIETTLHHPYHKQTSPMTLLTTLAFHKARLPPHRPKPNVLFHASASLGMCIMLVLGIELSIRWNSITELGNIGAVGQLIPAIIGIGGLMRTVWIWWSRGDTSEDEEDGVGRELRDCVGVYEKLKKEKEGLMVTEVAEV</sequence>
<reference evidence="5" key="1">
    <citation type="submission" date="2022-11" db="EMBL/GenBank/DDBJ databases">
        <title>Chromosomal genome sequence assembly and mating type (MAT) locus characterization of the leprose asexual lichenized fungus Lepraria neglecta (Nyl.) Erichsen.</title>
        <authorList>
            <person name="Allen J.L."/>
            <person name="Pfeffer B."/>
        </authorList>
    </citation>
    <scope>NUCLEOTIDE SEQUENCE</scope>
    <source>
        <strain evidence="5">Allen 5258</strain>
    </source>
</reference>
<protein>
    <submittedName>
        <fullName evidence="5">Uncharacterized protein</fullName>
    </submittedName>
</protein>
<feature type="transmembrane region" description="Helical" evidence="4">
    <location>
        <begin position="1669"/>
        <end position="1686"/>
    </location>
</feature>
<keyword evidence="1 2" id="KW-0175">Coiled coil</keyword>
<organism evidence="5 6">
    <name type="scientific">Lepraria neglecta</name>
    <dbReference type="NCBI Taxonomy" id="209136"/>
    <lineage>
        <taxon>Eukaryota</taxon>
        <taxon>Fungi</taxon>
        <taxon>Dikarya</taxon>
        <taxon>Ascomycota</taxon>
        <taxon>Pezizomycotina</taxon>
        <taxon>Lecanoromycetes</taxon>
        <taxon>OSLEUM clade</taxon>
        <taxon>Lecanoromycetidae</taxon>
        <taxon>Lecanorales</taxon>
        <taxon>Lecanorineae</taxon>
        <taxon>Stereocaulaceae</taxon>
        <taxon>Lepraria</taxon>
    </lineage>
</organism>
<feature type="compositionally biased region" description="Polar residues" evidence="3">
    <location>
        <begin position="1841"/>
        <end position="1850"/>
    </location>
</feature>
<feature type="coiled-coil region" evidence="2">
    <location>
        <begin position="1333"/>
        <end position="1526"/>
    </location>
</feature>
<accession>A0AAD9ZF92</accession>
<feature type="compositionally biased region" description="Basic and acidic residues" evidence="3">
    <location>
        <begin position="376"/>
        <end position="401"/>
    </location>
</feature>
<dbReference type="EMBL" id="JASNWA010000006">
    <property type="protein sequence ID" value="KAK3175287.1"/>
    <property type="molecule type" value="Genomic_DNA"/>
</dbReference>
<dbReference type="PANTHER" id="PTHR18870">
    <property type="entry name" value="PROTEIN TAG-278-RELATED"/>
    <property type="match status" value="1"/>
</dbReference>
<feature type="compositionally biased region" description="Basic and acidic residues" evidence="3">
    <location>
        <begin position="166"/>
        <end position="178"/>
    </location>
</feature>
<feature type="transmembrane region" description="Helical" evidence="4">
    <location>
        <begin position="2026"/>
        <end position="2044"/>
    </location>
</feature>
<evidence type="ECO:0000313" key="5">
    <source>
        <dbReference type="EMBL" id="KAK3175287.1"/>
    </source>
</evidence>
<feature type="compositionally biased region" description="Basic and acidic residues" evidence="3">
    <location>
        <begin position="626"/>
        <end position="639"/>
    </location>
</feature>
<gene>
    <name evidence="5" type="ORF">OEA41_002534</name>
</gene>
<feature type="transmembrane region" description="Helical" evidence="4">
    <location>
        <begin position="1730"/>
        <end position="1751"/>
    </location>
</feature>
<feature type="region of interest" description="Disordered" evidence="3">
    <location>
        <begin position="816"/>
        <end position="845"/>
    </location>
</feature>